<organism evidence="2 3">
    <name type="scientific">Labedaea rhizosphaerae</name>
    <dbReference type="NCBI Taxonomy" id="598644"/>
    <lineage>
        <taxon>Bacteria</taxon>
        <taxon>Bacillati</taxon>
        <taxon>Actinomycetota</taxon>
        <taxon>Actinomycetes</taxon>
        <taxon>Pseudonocardiales</taxon>
        <taxon>Pseudonocardiaceae</taxon>
        <taxon>Labedaea</taxon>
    </lineage>
</organism>
<dbReference type="InterPro" id="IPR001387">
    <property type="entry name" value="Cro/C1-type_HTH"/>
</dbReference>
<dbReference type="Gene3D" id="1.25.40.10">
    <property type="entry name" value="Tetratricopeptide repeat domain"/>
    <property type="match status" value="2"/>
</dbReference>
<dbReference type="InterPro" id="IPR027417">
    <property type="entry name" value="P-loop_NTPase"/>
</dbReference>
<reference evidence="2 3" key="1">
    <citation type="submission" date="2019-03" db="EMBL/GenBank/DDBJ databases">
        <title>Genomic Encyclopedia of Type Strains, Phase IV (KMG-IV): sequencing the most valuable type-strain genomes for metagenomic binning, comparative biology and taxonomic classification.</title>
        <authorList>
            <person name="Goeker M."/>
        </authorList>
    </citation>
    <scope>NUCLEOTIDE SEQUENCE [LARGE SCALE GENOMIC DNA]</scope>
    <source>
        <strain evidence="2 3">DSM 45361</strain>
    </source>
</reference>
<dbReference type="GO" id="GO:0003677">
    <property type="term" value="F:DNA binding"/>
    <property type="evidence" value="ECO:0007669"/>
    <property type="project" value="InterPro"/>
</dbReference>
<gene>
    <name evidence="2" type="ORF">EV186_102124</name>
</gene>
<keyword evidence="3" id="KW-1185">Reference proteome</keyword>
<dbReference type="CDD" id="cd00093">
    <property type="entry name" value="HTH_XRE"/>
    <property type="match status" value="1"/>
</dbReference>
<dbReference type="EMBL" id="SNXZ01000002">
    <property type="protein sequence ID" value="TDQ00263.1"/>
    <property type="molecule type" value="Genomic_DNA"/>
</dbReference>
<evidence type="ECO:0000313" key="3">
    <source>
        <dbReference type="Proteomes" id="UP000295444"/>
    </source>
</evidence>
<name>A0A4R6SF11_LABRH</name>
<accession>A0A4R6SF11</accession>
<dbReference type="Proteomes" id="UP000295444">
    <property type="component" value="Unassembled WGS sequence"/>
</dbReference>
<evidence type="ECO:0000313" key="2">
    <source>
        <dbReference type="EMBL" id="TDQ00263.1"/>
    </source>
</evidence>
<feature type="region of interest" description="Disordered" evidence="1">
    <location>
        <begin position="89"/>
        <end position="115"/>
    </location>
</feature>
<dbReference type="SUPFAM" id="SSF48452">
    <property type="entry name" value="TPR-like"/>
    <property type="match status" value="2"/>
</dbReference>
<feature type="compositionally biased region" description="Low complexity" evidence="1">
    <location>
        <begin position="96"/>
        <end position="107"/>
    </location>
</feature>
<dbReference type="Gene3D" id="3.40.50.300">
    <property type="entry name" value="P-loop containing nucleotide triphosphate hydrolases"/>
    <property type="match status" value="1"/>
</dbReference>
<dbReference type="InterPro" id="IPR010982">
    <property type="entry name" value="Lambda_DNA-bd_dom_sf"/>
</dbReference>
<dbReference type="RefSeq" id="WP_133849002.1">
    <property type="nucleotide sequence ID" value="NZ_SNXZ01000002.1"/>
</dbReference>
<dbReference type="PRINTS" id="PR00364">
    <property type="entry name" value="DISEASERSIST"/>
</dbReference>
<proteinExistence type="predicted"/>
<dbReference type="PANTHER" id="PTHR46082:SF6">
    <property type="entry name" value="AAA+ ATPASE DOMAIN-CONTAINING PROTEIN-RELATED"/>
    <property type="match status" value="1"/>
</dbReference>
<dbReference type="AlphaFoldDB" id="A0A4R6SF11"/>
<dbReference type="InterPro" id="IPR011990">
    <property type="entry name" value="TPR-like_helical_dom_sf"/>
</dbReference>
<evidence type="ECO:0000256" key="1">
    <source>
        <dbReference type="SAM" id="MobiDB-lite"/>
    </source>
</evidence>
<dbReference type="OrthoDB" id="127785at2"/>
<sequence length="790" mass="84452">MRPVDFSWITTGADLGRAIATLRRDRVPDRTNSELARAIGVRVTTIANWLGDRVPRDRDKFAALLGALGATEDEARQLMAARDRLHDTKHVRGKRTPAAEPATLAPPWGELPPQVRGRTDLLDTLDAELVPGRMQVVAGLGGVGKTTVALALARRRYERGDTVWWVPAGDDVSLSSAMATLARRLGAGEGELARAGGSPHELADLCWSLVDNTPGPWLLCFDNADSPEVLAPGGMSLPGETGWIRTGRGGAVLVTSRLTDATSWGRRTQVQVVDPVGTAAGGEIVLDLLGGPHTDQNRDEATKLSARLGGLPLALYLAGNYLRSGFAPTTLAALAAAEGTVLPVLDRAAAAAPDPANPRNRLGTTWQLSLDALARNGISHAQGVLDVLSWFAPNRPIDVALLDPDALARHGLTGLTADTLYQALTGLNRVGLITRRGTEGVTVHPLVAEHALVSPHHLRTAGLAAAATLTATLPFGDGAATRWPVRRWQLVASHVECLWGRAAALGAAGHAEVLHAANAVAEALVELHADYATTQRFISRALTSAGAADLPIPDDVDDALHPPILALHDALGFLAFLRGHNDEAERIFRATVAGKRRFLAPDDRRLLGTMMNLAVALTGLGRFDEAIALHEQELSITEGKYGRHAVTTLTSHSNYGWTLFSAGRLDEAEPHMRTAADGYLATLGAEHVFTLTARHNHGRLLIPMGRLAEAEDVLRAVAADRTRVLGERHPETLLSRNSLAIALIEQGRYAEAEPILTEVLAVRQELFEPDHPHIAQTAELLDRCRRAGDS</sequence>
<protein>
    <submittedName>
        <fullName evidence="2">Tetratricopeptide (TPR) repeat protein</fullName>
    </submittedName>
</protein>
<dbReference type="SUPFAM" id="SSF52540">
    <property type="entry name" value="P-loop containing nucleoside triphosphate hydrolases"/>
    <property type="match status" value="1"/>
</dbReference>
<comment type="caution">
    <text evidence="2">The sequence shown here is derived from an EMBL/GenBank/DDBJ whole genome shotgun (WGS) entry which is preliminary data.</text>
</comment>
<dbReference type="Pfam" id="PF13424">
    <property type="entry name" value="TPR_12"/>
    <property type="match status" value="2"/>
</dbReference>
<dbReference type="Gene3D" id="1.10.260.40">
    <property type="entry name" value="lambda repressor-like DNA-binding domains"/>
    <property type="match status" value="1"/>
</dbReference>
<dbReference type="InterPro" id="IPR053137">
    <property type="entry name" value="NLR-like"/>
</dbReference>
<dbReference type="PANTHER" id="PTHR46082">
    <property type="entry name" value="ATP/GTP-BINDING PROTEIN-RELATED"/>
    <property type="match status" value="1"/>
</dbReference>